<dbReference type="Pfam" id="PF13561">
    <property type="entry name" value="adh_short_C2"/>
    <property type="match status" value="1"/>
</dbReference>
<protein>
    <submittedName>
        <fullName evidence="3">SDR family oxidoreductase</fullName>
    </submittedName>
</protein>
<comment type="caution">
    <text evidence="3">The sequence shown here is derived from an EMBL/GenBank/DDBJ whole genome shotgun (WGS) entry which is preliminary data.</text>
</comment>
<sequence length="288" mass="30097">MGKLEGKVAIVTGGAGGIGAATVRAMVHEGASVVVADYNLAGAQDVVDSLGSDAGRAIAVRVDVGEETQVVEMVEVAVREFGGLDVLHNNAADTGEVYRRDLGLLSMDAEVWDHTMRINLRGPMFGCKHAIPRMLARGGGSIVNTSSASSLSGELVMAAYGASKAGLNSLTRSVATQFGKRGIRCNAVTPGMTLTPGAMENTTAEFREMYVRHFLTPYAGTPEMQADVVVFLASDEARFVTGQIIAVDGGMLSHVPKYGDLMAMDPTEAGPNYAHLFAEIGASTPSTD</sequence>
<dbReference type="Proteomes" id="UP000694300">
    <property type="component" value="Unassembled WGS sequence"/>
</dbReference>
<reference evidence="3 4" key="1">
    <citation type="submission" date="2020-11" db="EMBL/GenBank/DDBJ databases">
        <title>Pseudonocardia abyssalis sp. nov. and Pseudonocardia oceani sp. nov., description and phylogenomic analysis of two novel actinomycetes isolated from the deep Southern Ocean.</title>
        <authorList>
            <person name="Parra J."/>
        </authorList>
    </citation>
    <scope>NUCLEOTIDE SEQUENCE [LARGE SCALE GENOMIC DNA]</scope>
    <source>
        <strain evidence="4">KRD185</strain>
    </source>
</reference>
<dbReference type="RefSeq" id="WP_218595337.1">
    <property type="nucleotide sequence ID" value="NZ_JADQDE010000070.1"/>
</dbReference>
<proteinExistence type="inferred from homology"/>
<keyword evidence="4" id="KW-1185">Reference proteome</keyword>
<dbReference type="InterPro" id="IPR002347">
    <property type="entry name" value="SDR_fam"/>
</dbReference>
<accession>A0ABS6U490</accession>
<dbReference type="InterPro" id="IPR020904">
    <property type="entry name" value="Sc_DH/Rdtase_CS"/>
</dbReference>
<dbReference type="PANTHER" id="PTHR24321:SF14">
    <property type="entry name" value="SHORT-CHAIN TYPE DEHYDROGENASE_REDUCTASE BLR2146-RELATED"/>
    <property type="match status" value="1"/>
</dbReference>
<evidence type="ECO:0000256" key="1">
    <source>
        <dbReference type="ARBA" id="ARBA00006484"/>
    </source>
</evidence>
<organism evidence="3 4">
    <name type="scientific">Pseudonocardia oceani</name>
    <dbReference type="NCBI Taxonomy" id="2792013"/>
    <lineage>
        <taxon>Bacteria</taxon>
        <taxon>Bacillati</taxon>
        <taxon>Actinomycetota</taxon>
        <taxon>Actinomycetes</taxon>
        <taxon>Pseudonocardiales</taxon>
        <taxon>Pseudonocardiaceae</taxon>
        <taxon>Pseudonocardia</taxon>
    </lineage>
</organism>
<evidence type="ECO:0000256" key="2">
    <source>
        <dbReference type="ARBA" id="ARBA00023002"/>
    </source>
</evidence>
<dbReference type="PROSITE" id="PS00061">
    <property type="entry name" value="ADH_SHORT"/>
    <property type="match status" value="1"/>
</dbReference>
<dbReference type="EMBL" id="JADQDF010000001">
    <property type="protein sequence ID" value="MBW0127060.1"/>
    <property type="molecule type" value="Genomic_DNA"/>
</dbReference>
<evidence type="ECO:0000313" key="3">
    <source>
        <dbReference type="EMBL" id="MBW0127060.1"/>
    </source>
</evidence>
<evidence type="ECO:0000313" key="4">
    <source>
        <dbReference type="Proteomes" id="UP000694300"/>
    </source>
</evidence>
<gene>
    <name evidence="3" type="ORF">I4I82_05130</name>
</gene>
<keyword evidence="2" id="KW-0560">Oxidoreductase</keyword>
<comment type="similarity">
    <text evidence="1">Belongs to the short-chain dehydrogenases/reductases (SDR) family.</text>
</comment>
<name>A0ABS6U490_9PSEU</name>
<dbReference type="PANTHER" id="PTHR24321">
    <property type="entry name" value="DEHYDROGENASES, SHORT CHAIN"/>
    <property type="match status" value="1"/>
</dbReference>